<keyword evidence="1" id="KW-1133">Transmembrane helix</keyword>
<name>A0A5D4K7P7_9BACI</name>
<feature type="transmembrane region" description="Helical" evidence="1">
    <location>
        <begin position="127"/>
        <end position="147"/>
    </location>
</feature>
<sequence>MKLFFSITAAFLVTWVGSVNSLYFLSWLLYRDSIAEPGNLEGLSLLILFVFASPIIFITLSFLFYKNMERLRTKGVVLGGVIGFYITNLIDLIVVRMYVQEFVVLPFIILGFLFINRPPIRNFATGISAGLAVGFIAAYHIIVIVRWLDNTLVASFYSLSLYGSLSYGEMLLNNFIITVGLVAGIVIDRHLQKRK</sequence>
<keyword evidence="1" id="KW-0812">Transmembrane</keyword>
<gene>
    <name evidence="2" type="ORF">FZC79_18460</name>
</gene>
<feature type="transmembrane region" description="Helical" evidence="1">
    <location>
        <begin position="99"/>
        <end position="115"/>
    </location>
</feature>
<evidence type="ECO:0000313" key="2">
    <source>
        <dbReference type="EMBL" id="TYR73427.1"/>
    </source>
</evidence>
<keyword evidence="1" id="KW-0472">Membrane</keyword>
<reference evidence="2 3" key="1">
    <citation type="submission" date="2019-08" db="EMBL/GenBank/DDBJ databases">
        <title>Bacillus genomes from the desert of Cuatro Cienegas, Coahuila.</title>
        <authorList>
            <person name="Olmedo-Alvarez G."/>
        </authorList>
    </citation>
    <scope>NUCLEOTIDE SEQUENCE [LARGE SCALE GENOMIC DNA]</scope>
    <source>
        <strain evidence="2 3">CH40_1T</strain>
    </source>
</reference>
<feature type="transmembrane region" description="Helical" evidence="1">
    <location>
        <begin position="76"/>
        <end position="93"/>
    </location>
</feature>
<comment type="caution">
    <text evidence="2">The sequence shown here is derived from an EMBL/GenBank/DDBJ whole genome shotgun (WGS) entry which is preliminary data.</text>
</comment>
<dbReference type="EMBL" id="VTEH01000018">
    <property type="protein sequence ID" value="TYR73427.1"/>
    <property type="molecule type" value="Genomic_DNA"/>
</dbReference>
<accession>A0A5D4K7P7</accession>
<dbReference type="AlphaFoldDB" id="A0A5D4K7P7"/>
<dbReference type="RefSeq" id="WP_148948254.1">
    <property type="nucleotide sequence ID" value="NZ_VTEH01000018.1"/>
</dbReference>
<protein>
    <submittedName>
        <fullName evidence="2">Uncharacterized protein</fullName>
    </submittedName>
</protein>
<proteinExistence type="predicted"/>
<evidence type="ECO:0000256" key="1">
    <source>
        <dbReference type="SAM" id="Phobius"/>
    </source>
</evidence>
<feature type="transmembrane region" description="Helical" evidence="1">
    <location>
        <begin position="45"/>
        <end position="64"/>
    </location>
</feature>
<evidence type="ECO:0000313" key="3">
    <source>
        <dbReference type="Proteomes" id="UP000323317"/>
    </source>
</evidence>
<organism evidence="2 3">
    <name type="scientific">Rossellomorea vietnamensis</name>
    <dbReference type="NCBI Taxonomy" id="218284"/>
    <lineage>
        <taxon>Bacteria</taxon>
        <taxon>Bacillati</taxon>
        <taxon>Bacillota</taxon>
        <taxon>Bacilli</taxon>
        <taxon>Bacillales</taxon>
        <taxon>Bacillaceae</taxon>
        <taxon>Rossellomorea</taxon>
    </lineage>
</organism>
<dbReference type="Proteomes" id="UP000323317">
    <property type="component" value="Unassembled WGS sequence"/>
</dbReference>
<feature type="transmembrane region" description="Helical" evidence="1">
    <location>
        <begin position="167"/>
        <end position="187"/>
    </location>
</feature>